<evidence type="ECO:0000259" key="5">
    <source>
        <dbReference type="SMART" id="SM00382"/>
    </source>
</evidence>
<dbReference type="PANTHER" id="PTHR11638">
    <property type="entry name" value="ATP-DEPENDENT CLP PROTEASE"/>
    <property type="match status" value="1"/>
</dbReference>
<keyword evidence="4" id="KW-0812">Transmembrane</keyword>
<feature type="transmembrane region" description="Helical" evidence="4">
    <location>
        <begin position="20"/>
        <end position="39"/>
    </location>
</feature>
<evidence type="ECO:0000256" key="4">
    <source>
        <dbReference type="SAM" id="Phobius"/>
    </source>
</evidence>
<dbReference type="InterPro" id="IPR050130">
    <property type="entry name" value="ClpA_ClpB"/>
</dbReference>
<dbReference type="EMBL" id="MHHY01000007">
    <property type="protein sequence ID" value="OGY40586.1"/>
    <property type="molecule type" value="Genomic_DNA"/>
</dbReference>
<dbReference type="Pfam" id="PF07724">
    <property type="entry name" value="AAA_2"/>
    <property type="match status" value="1"/>
</dbReference>
<dbReference type="InterPro" id="IPR003593">
    <property type="entry name" value="AAA+_ATPase"/>
</dbReference>
<dbReference type="SMART" id="SM01086">
    <property type="entry name" value="ClpB_D2-small"/>
    <property type="match status" value="1"/>
</dbReference>
<dbReference type="InterPro" id="IPR019489">
    <property type="entry name" value="Clp_ATPase_C"/>
</dbReference>
<keyword evidence="4" id="KW-0472">Membrane</keyword>
<dbReference type="SUPFAM" id="SSF52540">
    <property type="entry name" value="P-loop containing nucleoside triphosphate hydrolases"/>
    <property type="match status" value="2"/>
</dbReference>
<sequence length="839" mass="94715">MVFGKEYFYFSRVERFLIDLIFYFTGAVLVISGMILFFGPIFKLNLLGFFMLLFVGDAVWRIVFGEHRLDSRTVKGIISGEIVEVNKFFSLKTFDILKTAFNRAEISGSDSLVFFAIDELLRGKNIRQSLLRIGIDLGEFESEVGDRLASSSRTRMDPVDPSSNRQKLAGEFEYISEVAFHRAIEFHDRVVSPESLFIALISQKTQAISELVSKSGLSVSDFQNALVFERLASEFGLKLLRQRALGSGTFKQPVRVNRAWTSRPTPYLDLLGTDLTEFARRGWIGFLIGHENEYQSMVNILSREQRNNAVLVGDEEIGKTSIVEHLALNIIKDNVPGKLFDKRLVKLELTKITSGAKTAGEIQERFAMMMEETVVATNVVLYIPDLHNLALTAQNNQLGGFEALEPILNASVIPVVGTTSPKLYRQIIELNPRFKDLFETVRVEELSQEEALKLLVFESVILEKKWRVIISYPALKKIVELSARFFASKPLSRASTDLLQEALAEARQLGKEVLIPEMVIDLVSRKTRVPISVAKNKEAETLLNLEEKIHEKLINQEEAVKLVASAMRQYRTGLAREKSPIASFLFVGPTGVGKTELSKVLAGLYFGSEENMIRFDMSEYQTLESVWSFIGSPDGKVIGNLTEKIKQNPFSLILFDEFEKAHPKITELFLPLLDEGAMTDNLGDNIDFRNAIIICTSNAQSNFIKDEIQKGRSVAEFSGELKNKLTEIFKPELLNRFDNVVAFRQLSQEEIRKIAKLNLQKLAKQVLQSQQIELEFSEEVVDFIAKIGFDPVFGARPLRAAISQQIKDALARQLLEQKINHGDKVTVVLGRDGRVEFKK</sequence>
<comment type="caution">
    <text evidence="7">The sequence shown here is derived from an EMBL/GenBank/DDBJ whole genome shotgun (WGS) entry which is preliminary data.</text>
</comment>
<protein>
    <recommendedName>
        <fullName evidence="9">Clp R domain-containing protein</fullName>
    </recommendedName>
</protein>
<dbReference type="CDD" id="cd19499">
    <property type="entry name" value="RecA-like_ClpB_Hsp104-like"/>
    <property type="match status" value="1"/>
</dbReference>
<dbReference type="GO" id="GO:0005524">
    <property type="term" value="F:ATP binding"/>
    <property type="evidence" value="ECO:0007669"/>
    <property type="project" value="UniProtKB-KW"/>
</dbReference>
<evidence type="ECO:0000313" key="8">
    <source>
        <dbReference type="Proteomes" id="UP000178570"/>
    </source>
</evidence>
<dbReference type="InterPro" id="IPR036628">
    <property type="entry name" value="Clp_N_dom_sf"/>
</dbReference>
<dbReference type="InterPro" id="IPR003959">
    <property type="entry name" value="ATPase_AAA_core"/>
</dbReference>
<dbReference type="AlphaFoldDB" id="A0A1G1XLM6"/>
<dbReference type="GO" id="GO:0034605">
    <property type="term" value="P:cellular response to heat"/>
    <property type="evidence" value="ECO:0007669"/>
    <property type="project" value="TreeGrafter"/>
</dbReference>
<proteinExistence type="predicted"/>
<keyword evidence="2" id="KW-0067">ATP-binding</keyword>
<dbReference type="GO" id="GO:0016887">
    <property type="term" value="F:ATP hydrolysis activity"/>
    <property type="evidence" value="ECO:0007669"/>
    <property type="project" value="InterPro"/>
</dbReference>
<dbReference type="Pfam" id="PF10431">
    <property type="entry name" value="ClpB_D2-small"/>
    <property type="match status" value="1"/>
</dbReference>
<feature type="domain" description="Clp ATPase C-terminal" evidence="6">
    <location>
        <begin position="746"/>
        <end position="837"/>
    </location>
</feature>
<evidence type="ECO:0000256" key="3">
    <source>
        <dbReference type="ARBA" id="ARBA00023186"/>
    </source>
</evidence>
<dbReference type="Proteomes" id="UP000178570">
    <property type="component" value="Unassembled WGS sequence"/>
</dbReference>
<evidence type="ECO:0008006" key="9">
    <source>
        <dbReference type="Google" id="ProtNLM"/>
    </source>
</evidence>
<evidence type="ECO:0000256" key="1">
    <source>
        <dbReference type="ARBA" id="ARBA00022741"/>
    </source>
</evidence>
<dbReference type="Gene3D" id="1.10.8.60">
    <property type="match status" value="2"/>
</dbReference>
<accession>A0A1G1XLM6</accession>
<feature type="domain" description="AAA+ ATPase" evidence="5">
    <location>
        <begin position="580"/>
        <end position="747"/>
    </location>
</feature>
<dbReference type="STRING" id="1797529.A2570_02525"/>
<dbReference type="InterPro" id="IPR001270">
    <property type="entry name" value="ClpA/B"/>
</dbReference>
<name>A0A1G1XLM6_9BACT</name>
<gene>
    <name evidence="7" type="ORF">A2570_02525</name>
</gene>
<dbReference type="GO" id="GO:0005737">
    <property type="term" value="C:cytoplasm"/>
    <property type="evidence" value="ECO:0007669"/>
    <property type="project" value="TreeGrafter"/>
</dbReference>
<keyword evidence="4" id="KW-1133">Transmembrane helix</keyword>
<reference evidence="7 8" key="1">
    <citation type="journal article" date="2016" name="Nat. Commun.">
        <title>Thousands of microbial genomes shed light on interconnected biogeochemical processes in an aquifer system.</title>
        <authorList>
            <person name="Anantharaman K."/>
            <person name="Brown C.T."/>
            <person name="Hug L.A."/>
            <person name="Sharon I."/>
            <person name="Castelle C.J."/>
            <person name="Probst A.J."/>
            <person name="Thomas B.C."/>
            <person name="Singh A."/>
            <person name="Wilkins M.J."/>
            <person name="Karaoz U."/>
            <person name="Brodie E.L."/>
            <person name="Williams K.H."/>
            <person name="Hubbard S.S."/>
            <person name="Banfield J.F."/>
        </authorList>
    </citation>
    <scope>NUCLEOTIDE SEQUENCE [LARGE SCALE GENOMIC DNA]</scope>
</reference>
<feature type="domain" description="AAA+ ATPase" evidence="5">
    <location>
        <begin position="305"/>
        <end position="444"/>
    </location>
</feature>
<dbReference type="Gene3D" id="1.10.1780.10">
    <property type="entry name" value="Clp, N-terminal domain"/>
    <property type="match status" value="1"/>
</dbReference>
<dbReference type="InterPro" id="IPR027417">
    <property type="entry name" value="P-loop_NTPase"/>
</dbReference>
<organism evidence="7 8">
    <name type="scientific">Candidatus Brennerbacteria bacterium RIFOXYD1_FULL_41_16</name>
    <dbReference type="NCBI Taxonomy" id="1797529"/>
    <lineage>
        <taxon>Bacteria</taxon>
        <taxon>Candidatus Brenneribacteriota</taxon>
    </lineage>
</organism>
<evidence type="ECO:0000256" key="2">
    <source>
        <dbReference type="ARBA" id="ARBA00022840"/>
    </source>
</evidence>
<dbReference type="PANTHER" id="PTHR11638:SF18">
    <property type="entry name" value="HEAT SHOCK PROTEIN 104"/>
    <property type="match status" value="1"/>
</dbReference>
<keyword evidence="1" id="KW-0547">Nucleotide-binding</keyword>
<evidence type="ECO:0000259" key="6">
    <source>
        <dbReference type="SMART" id="SM01086"/>
    </source>
</evidence>
<dbReference type="SMART" id="SM00382">
    <property type="entry name" value="AAA"/>
    <property type="match status" value="2"/>
</dbReference>
<keyword evidence="3" id="KW-0143">Chaperone</keyword>
<dbReference type="CDD" id="cd00009">
    <property type="entry name" value="AAA"/>
    <property type="match status" value="1"/>
</dbReference>
<evidence type="ECO:0000313" key="7">
    <source>
        <dbReference type="EMBL" id="OGY40586.1"/>
    </source>
</evidence>
<dbReference type="PRINTS" id="PR00300">
    <property type="entry name" value="CLPPROTEASEA"/>
</dbReference>
<dbReference type="Gene3D" id="3.40.50.300">
    <property type="entry name" value="P-loop containing nucleotide triphosphate hydrolases"/>
    <property type="match status" value="2"/>
</dbReference>